<evidence type="ECO:0000313" key="14">
    <source>
        <dbReference type="Proteomes" id="UP000276260"/>
    </source>
</evidence>
<dbReference type="Pfam" id="PF12693">
    <property type="entry name" value="GspL_C"/>
    <property type="match status" value="1"/>
</dbReference>
<dbReference type="GO" id="GO:0015627">
    <property type="term" value="C:type II protein secretion system complex"/>
    <property type="evidence" value="ECO:0007669"/>
    <property type="project" value="InterPro"/>
</dbReference>
<organism evidence="13 14">
    <name type="scientific">Rheinheimera mesophila</name>
    <dbReference type="NCBI Taxonomy" id="1547515"/>
    <lineage>
        <taxon>Bacteria</taxon>
        <taxon>Pseudomonadati</taxon>
        <taxon>Pseudomonadota</taxon>
        <taxon>Gammaproteobacteria</taxon>
        <taxon>Chromatiales</taxon>
        <taxon>Chromatiaceae</taxon>
        <taxon>Rheinheimera</taxon>
    </lineage>
</organism>
<comment type="caution">
    <text evidence="13">The sequence shown here is derived from an EMBL/GenBank/DDBJ whole genome shotgun (WGS) entry which is preliminary data.</text>
</comment>
<evidence type="ECO:0000256" key="4">
    <source>
        <dbReference type="ARBA" id="ARBA00022475"/>
    </source>
</evidence>
<feature type="domain" description="GspL cytoplasmic actin-ATPase-like" evidence="11">
    <location>
        <begin position="5"/>
        <end position="236"/>
    </location>
</feature>
<evidence type="ECO:0000256" key="8">
    <source>
        <dbReference type="ARBA" id="ARBA00022989"/>
    </source>
</evidence>
<feature type="domain" description="GspL periplasmic" evidence="12">
    <location>
        <begin position="241"/>
        <end position="393"/>
    </location>
</feature>
<keyword evidence="9" id="KW-0472">Membrane</keyword>
<evidence type="ECO:0000256" key="7">
    <source>
        <dbReference type="ARBA" id="ARBA00022927"/>
    </source>
</evidence>
<keyword evidence="4" id="KW-1003">Cell membrane</keyword>
<dbReference type="OrthoDB" id="7011844at2"/>
<dbReference type="NCBIfam" id="TIGR01709">
    <property type="entry name" value="typeII_sec_gspL"/>
    <property type="match status" value="1"/>
</dbReference>
<dbReference type="SUPFAM" id="SSF53067">
    <property type="entry name" value="Actin-like ATPase domain"/>
    <property type="match status" value="2"/>
</dbReference>
<evidence type="ECO:0000256" key="2">
    <source>
        <dbReference type="ARBA" id="ARBA00005318"/>
    </source>
</evidence>
<keyword evidence="3 10" id="KW-0813">Transport</keyword>
<comment type="subcellular location">
    <subcellularLocation>
        <location evidence="1">Cell inner membrane</location>
        <topology evidence="1">Single-pass membrane protein</topology>
    </subcellularLocation>
</comment>
<accession>A0A3P3QEX1</accession>
<dbReference type="PIRSF" id="PIRSF015761">
    <property type="entry name" value="Protein_L"/>
    <property type="match status" value="1"/>
</dbReference>
<dbReference type="Gene3D" id="3.30.420.370">
    <property type="match status" value="1"/>
</dbReference>
<keyword evidence="14" id="KW-1185">Reference proteome</keyword>
<evidence type="ECO:0000256" key="9">
    <source>
        <dbReference type="ARBA" id="ARBA00023136"/>
    </source>
</evidence>
<name>A0A3P3QEX1_9GAMM</name>
<dbReference type="InterPro" id="IPR043129">
    <property type="entry name" value="ATPase_NBD"/>
</dbReference>
<evidence type="ECO:0000256" key="5">
    <source>
        <dbReference type="ARBA" id="ARBA00022519"/>
    </source>
</evidence>
<proteinExistence type="inferred from homology"/>
<comment type="function">
    <text evidence="10">Inner membrane component of the type II secretion system required for the energy-dependent secretion of extracellular factors such as proteases and toxins from the periplasm.</text>
</comment>
<dbReference type="CDD" id="cd24017">
    <property type="entry name" value="ASKHA_T2SSL_N"/>
    <property type="match status" value="1"/>
</dbReference>
<keyword evidence="8" id="KW-1133">Transmembrane helix</keyword>
<evidence type="ECO:0000256" key="3">
    <source>
        <dbReference type="ARBA" id="ARBA00022448"/>
    </source>
</evidence>
<dbReference type="AlphaFoldDB" id="A0A3P3QEX1"/>
<dbReference type="InterPro" id="IPR024230">
    <property type="entry name" value="GspL_cyto_dom"/>
</dbReference>
<dbReference type="Pfam" id="PF05134">
    <property type="entry name" value="T2SSL"/>
    <property type="match status" value="1"/>
</dbReference>
<dbReference type="GO" id="GO:0009276">
    <property type="term" value="C:Gram-negative-bacterium-type cell wall"/>
    <property type="evidence" value="ECO:0007669"/>
    <property type="project" value="InterPro"/>
</dbReference>
<evidence type="ECO:0000256" key="1">
    <source>
        <dbReference type="ARBA" id="ARBA00004377"/>
    </source>
</evidence>
<evidence type="ECO:0000313" key="13">
    <source>
        <dbReference type="EMBL" id="RRJ18853.1"/>
    </source>
</evidence>
<keyword evidence="6" id="KW-0812">Transmembrane</keyword>
<dbReference type="RefSeq" id="WP_046519820.1">
    <property type="nucleotide sequence ID" value="NZ_LAVS01000018.1"/>
</dbReference>
<dbReference type="InterPro" id="IPR007812">
    <property type="entry name" value="T2SS_protein-GspL"/>
</dbReference>
<dbReference type="InterPro" id="IPR025691">
    <property type="entry name" value="GspL_pp_dom"/>
</dbReference>
<dbReference type="EMBL" id="RRCF01000006">
    <property type="protein sequence ID" value="RRJ18853.1"/>
    <property type="molecule type" value="Genomic_DNA"/>
</dbReference>
<sequence length="396" mass="44145">MNEQLIIRLGSQPQQPISWLVWSAVTKEIIASGQLASADELSALSERLGRRPVVALVPAADVVLSEVLLPSKPNRQIIQALPYMLEEEHAEDIEQLYLALGQCQQRGKEYWQQVALCKKVQLEQWVGSLVVAGFQPMQLLPDALLLPLHQDGASAIELAGQWLLRQGPWQASSIEAGWWPDFLSLANIDLIHSYSPWPAELLQNVQAAEPELPLALLAQQLPDQRFSLLQGQYAPKKARNKVWSLWQSSIAIGAACLAVYLITLGVQVWQQAQLLQQQKAELVTLYKSRFPAESTRDIPRQLARKLQGAGAVQDASLFSLLTDLQQELAATTNVRLDNLKYDQKTSELRFQAEADSFQRFDNLKTRLEQKGFEVKQGALSNEGGKVQGTVAMKVKT</sequence>
<keyword evidence="7 10" id="KW-0653">Protein transport</keyword>
<dbReference type="Gene3D" id="3.30.1360.100">
    <property type="entry name" value="General secretion pathway protein M, EpsM"/>
    <property type="match status" value="1"/>
</dbReference>
<evidence type="ECO:0000259" key="12">
    <source>
        <dbReference type="Pfam" id="PF12693"/>
    </source>
</evidence>
<comment type="similarity">
    <text evidence="2 10">Belongs to the GSP L family.</text>
</comment>
<evidence type="ECO:0000259" key="11">
    <source>
        <dbReference type="Pfam" id="PF05134"/>
    </source>
</evidence>
<evidence type="ECO:0000256" key="6">
    <source>
        <dbReference type="ARBA" id="ARBA00022692"/>
    </source>
</evidence>
<dbReference type="Gene3D" id="3.30.420.380">
    <property type="match status" value="1"/>
</dbReference>
<dbReference type="GO" id="GO:0015628">
    <property type="term" value="P:protein secretion by the type II secretion system"/>
    <property type="evidence" value="ECO:0007669"/>
    <property type="project" value="InterPro"/>
</dbReference>
<evidence type="ECO:0000256" key="10">
    <source>
        <dbReference type="PIRNR" id="PIRNR015761"/>
    </source>
</evidence>
<gene>
    <name evidence="13" type="primary">gspL</name>
    <name evidence="13" type="ORF">EIK76_16670</name>
</gene>
<keyword evidence="5" id="KW-0997">Cell inner membrane</keyword>
<dbReference type="Proteomes" id="UP000276260">
    <property type="component" value="Unassembled WGS sequence"/>
</dbReference>
<reference evidence="13 14" key="1">
    <citation type="submission" date="2018-11" db="EMBL/GenBank/DDBJ databases">
        <title>Draft genome analysis of Rheinheimera mesophila isolated from an industrial waste site.</title>
        <authorList>
            <person name="Yu Q."/>
            <person name="Qi Y."/>
            <person name="Zhang H."/>
            <person name="Lu Y."/>
            <person name="Pu J."/>
        </authorList>
    </citation>
    <scope>NUCLEOTIDE SEQUENCE [LARGE SCALE GENOMIC DNA]</scope>
    <source>
        <strain evidence="13 14">IITR13</strain>
    </source>
</reference>
<dbReference type="GO" id="GO:0005886">
    <property type="term" value="C:plasma membrane"/>
    <property type="evidence" value="ECO:0007669"/>
    <property type="project" value="UniProtKB-SubCell"/>
</dbReference>
<protein>
    <recommendedName>
        <fullName evidence="10">Type II secretion system protein L</fullName>
        <shortName evidence="10">T2SS protein L</shortName>
    </recommendedName>
</protein>